<dbReference type="Pfam" id="PF04892">
    <property type="entry name" value="VanZ"/>
    <property type="match status" value="1"/>
</dbReference>
<evidence type="ECO:0000256" key="1">
    <source>
        <dbReference type="SAM" id="Phobius"/>
    </source>
</evidence>
<dbReference type="AlphaFoldDB" id="A0A8A4ZFM1"/>
<dbReference type="InterPro" id="IPR006976">
    <property type="entry name" value="VanZ-like"/>
</dbReference>
<feature type="domain" description="VanZ-like" evidence="2">
    <location>
        <begin position="10"/>
        <end position="127"/>
    </location>
</feature>
<reference evidence="3" key="1">
    <citation type="submission" date="2021-03" db="EMBL/GenBank/DDBJ databases">
        <title>Pengzhenrongella sicca gen. nov., sp. nov., a new member of suborder Micrococcineae isolated from High-Arctic tundra soil.</title>
        <authorList>
            <person name="Peng F."/>
        </authorList>
    </citation>
    <scope>NUCLEOTIDE SEQUENCE</scope>
    <source>
        <strain evidence="3">LRZ-2</strain>
    </source>
</reference>
<dbReference type="InterPro" id="IPR053150">
    <property type="entry name" value="Teicoplanin_resist-assoc"/>
</dbReference>
<feature type="transmembrane region" description="Helical" evidence="1">
    <location>
        <begin position="6"/>
        <end position="25"/>
    </location>
</feature>
<evidence type="ECO:0000313" key="3">
    <source>
        <dbReference type="EMBL" id="QTE30694.1"/>
    </source>
</evidence>
<evidence type="ECO:0000259" key="2">
    <source>
        <dbReference type="Pfam" id="PF04892"/>
    </source>
</evidence>
<dbReference type="EMBL" id="CP071868">
    <property type="protein sequence ID" value="QTE30694.1"/>
    <property type="molecule type" value="Genomic_DNA"/>
</dbReference>
<evidence type="ECO:0000313" key="4">
    <source>
        <dbReference type="Proteomes" id="UP000663937"/>
    </source>
</evidence>
<dbReference type="PANTHER" id="PTHR36834">
    <property type="entry name" value="MEMBRANE PROTEIN-RELATED"/>
    <property type="match status" value="1"/>
</dbReference>
<name>A0A8A4ZFM1_9MICO</name>
<feature type="transmembrane region" description="Helical" evidence="1">
    <location>
        <begin position="61"/>
        <end position="77"/>
    </location>
</feature>
<proteinExistence type="predicted"/>
<keyword evidence="1" id="KW-1133">Transmembrane helix</keyword>
<protein>
    <submittedName>
        <fullName evidence="3">VanZ family protein</fullName>
    </submittedName>
</protein>
<gene>
    <name evidence="3" type="ORF">J4E96_06980</name>
</gene>
<keyword evidence="1" id="KW-0472">Membrane</keyword>
<dbReference type="PANTHER" id="PTHR36834:SF2">
    <property type="entry name" value="MEMBRANE PROTEIN"/>
    <property type="match status" value="1"/>
</dbReference>
<dbReference type="Proteomes" id="UP000663937">
    <property type="component" value="Chromosome"/>
</dbReference>
<keyword evidence="1" id="KW-0812">Transmembrane</keyword>
<organism evidence="3 4">
    <name type="scientific">Pengzhenrongella sicca</name>
    <dbReference type="NCBI Taxonomy" id="2819238"/>
    <lineage>
        <taxon>Bacteria</taxon>
        <taxon>Bacillati</taxon>
        <taxon>Actinomycetota</taxon>
        <taxon>Actinomycetes</taxon>
        <taxon>Micrococcales</taxon>
        <taxon>Pengzhenrongella</taxon>
    </lineage>
</organism>
<dbReference type="KEGG" id="psic:J4E96_06980"/>
<accession>A0A8A4ZFM1</accession>
<keyword evidence="4" id="KW-1185">Reference proteome</keyword>
<feature type="transmembrane region" description="Helical" evidence="1">
    <location>
        <begin position="139"/>
        <end position="159"/>
    </location>
</feature>
<sequence>MTTRPVRRLFVVYLVLLVWAVLWKFEAPWAIQTGERIVKLVPFVAAGGAGASAPVEVAVNVLLFMPFGLSLGLLTSWPRRRAVGTMAAASIALEFTQYVLAVGSSDLTDVIANTAGGVVGLGLFALAHRRLQARTVPVLTRACAVAMLLSGLAVAIIVATPLSYAPPRDYRCDPPHSQSCGPPDNPGRR</sequence>